<reference evidence="1 2" key="2">
    <citation type="journal article" date="2021" name="Curr. Genet.">
        <title>Genetic response to nitrogen starvation in the aggressive Eucalyptus foliar pathogen Teratosphaeria destructans.</title>
        <authorList>
            <person name="Havenga M."/>
            <person name="Wingfield B.D."/>
            <person name="Wingfield M.J."/>
            <person name="Dreyer L.L."/>
            <person name="Roets F."/>
            <person name="Aylward J."/>
        </authorList>
    </citation>
    <scope>NUCLEOTIDE SEQUENCE [LARGE SCALE GENOMIC DNA]</scope>
    <source>
        <strain evidence="1">CMW44962</strain>
    </source>
</reference>
<dbReference type="InterPro" id="IPR036915">
    <property type="entry name" value="Cyclin-like_sf"/>
</dbReference>
<name>A0A9W7SUT4_9PEZI</name>
<comment type="caution">
    <text evidence="1">The sequence shown here is derived from an EMBL/GenBank/DDBJ whole genome shotgun (WGS) entry which is preliminary data.</text>
</comment>
<evidence type="ECO:0000313" key="2">
    <source>
        <dbReference type="Proteomes" id="UP001138500"/>
    </source>
</evidence>
<proteinExistence type="predicted"/>
<feature type="non-terminal residue" evidence="1">
    <location>
        <position position="1"/>
    </location>
</feature>
<protein>
    <submittedName>
        <fullName evidence="1">Cyclin-L1-like protein</fullName>
    </submittedName>
</protein>
<dbReference type="PANTHER" id="PTHR10026">
    <property type="entry name" value="CYCLIN"/>
    <property type="match status" value="1"/>
</dbReference>
<dbReference type="EMBL" id="RIBY02001114">
    <property type="protein sequence ID" value="KAH9832367.1"/>
    <property type="molecule type" value="Genomic_DNA"/>
</dbReference>
<accession>A0A9W7SUT4</accession>
<reference evidence="1 2" key="1">
    <citation type="journal article" date="2018" name="IMA Fungus">
        <title>IMA Genome-F 10: Nine draft genome sequences of Claviceps purpurea s.lat., including C. arundinis, C. humidiphila, and C. cf. spartinae, pseudomolecules for the pitch canker pathogen Fusarium circinatum, draft genome of Davidsoniella eucalypti, Grosmannia galeiformis, Quambalaria eucalypti, and Teratosphaeria destructans.</title>
        <authorList>
            <person name="Wingfield B.D."/>
            <person name="Liu M."/>
            <person name="Nguyen H.D."/>
            <person name="Lane F.A."/>
            <person name="Morgan S.W."/>
            <person name="De Vos L."/>
            <person name="Wilken P.M."/>
            <person name="Duong T.A."/>
            <person name="Aylward J."/>
            <person name="Coetzee M.P."/>
            <person name="Dadej K."/>
            <person name="De Beer Z.W."/>
            <person name="Findlay W."/>
            <person name="Havenga M."/>
            <person name="Kolarik M."/>
            <person name="Menzies J.G."/>
            <person name="Naidoo K."/>
            <person name="Pochopski O."/>
            <person name="Shoukouhi P."/>
            <person name="Santana Q.C."/>
            <person name="Seifert K.A."/>
            <person name="Soal N."/>
            <person name="Steenkamp E.T."/>
            <person name="Tatham C.T."/>
            <person name="van der Nest M.A."/>
            <person name="Wingfield M.J."/>
        </authorList>
    </citation>
    <scope>NUCLEOTIDE SEQUENCE [LARGE SCALE GENOMIC DNA]</scope>
    <source>
        <strain evidence="1">CMW44962</strain>
    </source>
</reference>
<dbReference type="Gene3D" id="1.10.472.10">
    <property type="entry name" value="Cyclin-like"/>
    <property type="match status" value="2"/>
</dbReference>
<organism evidence="1 2">
    <name type="scientific">Teratosphaeria destructans</name>
    <dbReference type="NCBI Taxonomy" id="418781"/>
    <lineage>
        <taxon>Eukaryota</taxon>
        <taxon>Fungi</taxon>
        <taxon>Dikarya</taxon>
        <taxon>Ascomycota</taxon>
        <taxon>Pezizomycotina</taxon>
        <taxon>Dothideomycetes</taxon>
        <taxon>Dothideomycetidae</taxon>
        <taxon>Mycosphaerellales</taxon>
        <taxon>Teratosphaeriaceae</taxon>
        <taxon>Teratosphaeria</taxon>
    </lineage>
</organism>
<gene>
    <name evidence="1" type="ORF">Tdes44962_MAKER08815</name>
</gene>
<dbReference type="InterPro" id="IPR043198">
    <property type="entry name" value="Cyclin/Ssn8"/>
</dbReference>
<dbReference type="GO" id="GO:0016538">
    <property type="term" value="F:cyclin-dependent protein serine/threonine kinase regulator activity"/>
    <property type="evidence" value="ECO:0007669"/>
    <property type="project" value="InterPro"/>
</dbReference>
<dbReference type="SUPFAM" id="SSF47954">
    <property type="entry name" value="Cyclin-like"/>
    <property type="match status" value="2"/>
</dbReference>
<dbReference type="GO" id="GO:0006357">
    <property type="term" value="P:regulation of transcription by RNA polymerase II"/>
    <property type="evidence" value="ECO:0007669"/>
    <property type="project" value="InterPro"/>
</dbReference>
<dbReference type="OrthoDB" id="10264655at2759"/>
<sequence>RHTRPGLSTSIHDRARLYIILAYQHGDSSLPINNQPTPHLTQLRALILVSLYTNFLSDLAISVPGPMAPIVVVTPSHLVNPAATSSQLETSSSQLDGVPRDVEDAVRYHTASLIQAAGILLRLPQDIIAAAIVTLQRFWVGPDGGSVLEHDAQDTAAAALYLAAKPSGHTVHPRQLLTAFTYLHSVYPDFRSAADGTLDPQWQLPEGQYEVARDRLYEIEAQILRVLGFQTHVALPYSLCINYLQTLDVFQHDRPTGSRLARRAFKHLNGALLSPQLLYLTHQPPSLATAAIYLAARELDVKLPEGEWWEVFDVDREELGFLVVALQSLEGFVREDRREWGRRKVPLTAEGLRSELERRRMLEEGL</sequence>
<evidence type="ECO:0000313" key="1">
    <source>
        <dbReference type="EMBL" id="KAH9832367.1"/>
    </source>
</evidence>
<keyword evidence="2" id="KW-1185">Reference proteome</keyword>
<dbReference type="Proteomes" id="UP001138500">
    <property type="component" value="Unassembled WGS sequence"/>
</dbReference>
<dbReference type="AlphaFoldDB" id="A0A9W7SUT4"/>